<dbReference type="GO" id="GO:0016887">
    <property type="term" value="F:ATP hydrolysis activity"/>
    <property type="evidence" value="ECO:0007669"/>
    <property type="project" value="InterPro"/>
</dbReference>
<evidence type="ECO:0000313" key="16">
    <source>
        <dbReference type="Proteomes" id="UP000239181"/>
    </source>
</evidence>
<evidence type="ECO:0000256" key="2">
    <source>
        <dbReference type="ARBA" id="ARBA00006526"/>
    </source>
</evidence>
<feature type="transmembrane region" description="Helical" evidence="12">
    <location>
        <begin position="12"/>
        <end position="33"/>
    </location>
</feature>
<dbReference type="PROSITE" id="PS00211">
    <property type="entry name" value="ABC_TRANSPORTER_1"/>
    <property type="match status" value="1"/>
</dbReference>
<evidence type="ECO:0000256" key="7">
    <source>
        <dbReference type="ARBA" id="ARBA00022741"/>
    </source>
</evidence>
<dbReference type="SMART" id="SM00382">
    <property type="entry name" value="AAA"/>
    <property type="match status" value="1"/>
</dbReference>
<keyword evidence="10 12" id="KW-0472">Membrane</keyword>
<dbReference type="AlphaFoldDB" id="A0A2S9IGR0"/>
<comment type="similarity">
    <text evidence="2">Belongs to the ABC transporter superfamily. Drug exporter-2 (TC 3.A.1.117) family.</text>
</comment>
<evidence type="ECO:0000256" key="11">
    <source>
        <dbReference type="ARBA" id="ARBA00034018"/>
    </source>
</evidence>
<dbReference type="PANTHER" id="PTHR24221">
    <property type="entry name" value="ATP-BINDING CASSETTE SUB-FAMILY B"/>
    <property type="match status" value="1"/>
</dbReference>
<evidence type="ECO:0000256" key="9">
    <source>
        <dbReference type="ARBA" id="ARBA00022989"/>
    </source>
</evidence>
<name>A0A2S9IGR0_9GAMM</name>
<dbReference type="SUPFAM" id="SSF90123">
    <property type="entry name" value="ABC transporter transmembrane region"/>
    <property type="match status" value="1"/>
</dbReference>
<comment type="caution">
    <text evidence="15">The sequence shown here is derived from an EMBL/GenBank/DDBJ whole genome shotgun (WGS) entry which is preliminary data.</text>
</comment>
<gene>
    <name evidence="15" type="ORF">CQW29_04760</name>
</gene>
<evidence type="ECO:0000256" key="1">
    <source>
        <dbReference type="ARBA" id="ARBA00004651"/>
    </source>
</evidence>
<protein>
    <recommendedName>
        <fullName evidence="3">ABC-type xenobiotic transporter</fullName>
        <ecNumber evidence="3">7.6.2.2</ecNumber>
    </recommendedName>
</protein>
<dbReference type="PROSITE" id="PS50929">
    <property type="entry name" value="ABC_TM1F"/>
    <property type="match status" value="1"/>
</dbReference>
<dbReference type="EMBL" id="PDET01000002">
    <property type="protein sequence ID" value="PRD16975.1"/>
    <property type="molecule type" value="Genomic_DNA"/>
</dbReference>
<evidence type="ECO:0000256" key="4">
    <source>
        <dbReference type="ARBA" id="ARBA00022448"/>
    </source>
</evidence>
<keyword evidence="6 12" id="KW-0812">Transmembrane</keyword>
<feature type="domain" description="ABC transporter" evidence="13">
    <location>
        <begin position="332"/>
        <end position="566"/>
    </location>
</feature>
<dbReference type="GO" id="GO:0005524">
    <property type="term" value="F:ATP binding"/>
    <property type="evidence" value="ECO:0007669"/>
    <property type="project" value="UniProtKB-KW"/>
</dbReference>
<dbReference type="SUPFAM" id="SSF52540">
    <property type="entry name" value="P-loop containing nucleoside triphosphate hydrolases"/>
    <property type="match status" value="1"/>
</dbReference>
<evidence type="ECO:0000256" key="5">
    <source>
        <dbReference type="ARBA" id="ARBA00022475"/>
    </source>
</evidence>
<comment type="subcellular location">
    <subcellularLocation>
        <location evidence="1">Cell membrane</location>
        <topology evidence="1">Multi-pass membrane protein</topology>
    </subcellularLocation>
</comment>
<dbReference type="GO" id="GO:0008559">
    <property type="term" value="F:ABC-type xenobiotic transporter activity"/>
    <property type="evidence" value="ECO:0007669"/>
    <property type="project" value="UniProtKB-EC"/>
</dbReference>
<dbReference type="InterPro" id="IPR017871">
    <property type="entry name" value="ABC_transporter-like_CS"/>
</dbReference>
<keyword evidence="8" id="KW-0067">ATP-binding</keyword>
<keyword evidence="5" id="KW-1003">Cell membrane</keyword>
<dbReference type="PROSITE" id="PS50893">
    <property type="entry name" value="ABC_TRANSPORTER_2"/>
    <property type="match status" value="1"/>
</dbReference>
<dbReference type="EC" id="7.6.2.2" evidence="3"/>
<dbReference type="Pfam" id="PF00664">
    <property type="entry name" value="ABC_membrane"/>
    <property type="match status" value="1"/>
</dbReference>
<feature type="transmembrane region" description="Helical" evidence="12">
    <location>
        <begin position="237"/>
        <end position="261"/>
    </location>
</feature>
<evidence type="ECO:0000256" key="3">
    <source>
        <dbReference type="ARBA" id="ARBA00012191"/>
    </source>
</evidence>
<keyword evidence="4" id="KW-0813">Transport</keyword>
<dbReference type="RefSeq" id="WP_105591557.1">
    <property type="nucleotide sequence ID" value="NZ_PDET01000002.1"/>
</dbReference>
<reference evidence="15 16" key="1">
    <citation type="submission" date="2017-10" db="EMBL/GenBank/DDBJ databases">
        <title>Draft genome of two endophytic bacteria isolated from 'guarana' Paullinia cupana (Mart.) Ducke.</title>
        <authorList>
            <person name="Siqueira K.A."/>
            <person name="Liotti R.G."/>
            <person name="Mendes T.A."/>
            <person name="Soares M.A."/>
        </authorList>
    </citation>
    <scope>NUCLEOTIDE SEQUENCE [LARGE SCALE GENOMIC DNA]</scope>
    <source>
        <strain evidence="15 16">342</strain>
    </source>
</reference>
<accession>A0A2S9IGR0</accession>
<sequence length="571" mass="61537">MQKPVAGLTGPLLPHLLLNGMIHLLIIACYGAQAWLTADALYMLMQQGLAADIAPPLVMLAVTILLRALLLWLSEYTAQRIALACKVHLRERLLNQLVRFGPGLTLLHPGSDIQGTVNGGVEAMESYYSRYLPALFSALSGCSLIVLTLAVVDWRSALLLGFFTLAFPLLDELWMRWQMPKASGVFTAMGAFAATLLDALQGLLTLKAFGAVTPWRARLAGQASDLRKASMATLKVILMRGGITRLVSLSGMALVLVFNAWRVVENDLSPFVLLLTLFLAREAFRPLIRLENAFHTAWAAGGAVGPINDLLTLTAPVDEPPVPKAKPQRHDIRIEHLSFRYPQGNLALSDVSLTVAEGQFVALVGPSGAGKSTFVTLLLRCFDANAGAILVGGVDIRQLSLHSLREMIGVVSQEVFLFHGTLAENLRMAKPDACVDELMAAAEAAQLGEFIAGLPLGMDTPIGERGANLSGGQRQRVAIARALLKDAPILILDEATSSLDAASERALRGALARLRKHRTTIAIAHRLETIQDADRILVFDQGKLVEQGNHHQLNAAGGRYAQLIAAQGEEP</sequence>
<dbReference type="PANTHER" id="PTHR24221:SF654">
    <property type="entry name" value="ATP-BINDING CASSETTE SUB-FAMILY B MEMBER 6"/>
    <property type="match status" value="1"/>
</dbReference>
<feature type="transmembrane region" description="Helical" evidence="12">
    <location>
        <begin position="131"/>
        <end position="151"/>
    </location>
</feature>
<dbReference type="GO" id="GO:0005886">
    <property type="term" value="C:plasma membrane"/>
    <property type="evidence" value="ECO:0007669"/>
    <property type="project" value="UniProtKB-SubCell"/>
</dbReference>
<feature type="domain" description="ABC transmembrane type-1" evidence="14">
    <location>
        <begin position="24"/>
        <end position="296"/>
    </location>
</feature>
<dbReference type="InterPro" id="IPR003593">
    <property type="entry name" value="AAA+_ATPase"/>
</dbReference>
<dbReference type="InterPro" id="IPR036640">
    <property type="entry name" value="ABC1_TM_sf"/>
</dbReference>
<evidence type="ECO:0000259" key="14">
    <source>
        <dbReference type="PROSITE" id="PS50929"/>
    </source>
</evidence>
<dbReference type="Pfam" id="PF00005">
    <property type="entry name" value="ABC_tran"/>
    <property type="match status" value="1"/>
</dbReference>
<dbReference type="OrthoDB" id="9806127at2"/>
<feature type="transmembrane region" description="Helical" evidence="12">
    <location>
        <begin position="53"/>
        <end position="73"/>
    </location>
</feature>
<proteinExistence type="inferred from homology"/>
<comment type="catalytic activity">
    <reaction evidence="11">
        <text>ATP + H2O + xenobioticSide 1 = ADP + phosphate + xenobioticSide 2.</text>
        <dbReference type="EC" id="7.6.2.2"/>
    </reaction>
</comment>
<dbReference type="InterPro" id="IPR039421">
    <property type="entry name" value="Type_1_exporter"/>
</dbReference>
<organism evidence="15 16">
    <name type="scientific">Pantoea coffeiphila</name>
    <dbReference type="NCBI Taxonomy" id="1465635"/>
    <lineage>
        <taxon>Bacteria</taxon>
        <taxon>Pseudomonadati</taxon>
        <taxon>Pseudomonadota</taxon>
        <taxon>Gammaproteobacteria</taxon>
        <taxon>Enterobacterales</taxon>
        <taxon>Erwiniaceae</taxon>
        <taxon>Pantoea</taxon>
    </lineage>
</organism>
<keyword evidence="9 12" id="KW-1133">Transmembrane helix</keyword>
<dbReference type="FunFam" id="3.40.50.300:FF:000221">
    <property type="entry name" value="Multidrug ABC transporter ATP-binding protein"/>
    <property type="match status" value="1"/>
</dbReference>
<evidence type="ECO:0000259" key="13">
    <source>
        <dbReference type="PROSITE" id="PS50893"/>
    </source>
</evidence>
<dbReference type="InterPro" id="IPR027417">
    <property type="entry name" value="P-loop_NTPase"/>
</dbReference>
<keyword evidence="16" id="KW-1185">Reference proteome</keyword>
<keyword evidence="7" id="KW-0547">Nucleotide-binding</keyword>
<dbReference type="Gene3D" id="3.40.50.300">
    <property type="entry name" value="P-loop containing nucleotide triphosphate hydrolases"/>
    <property type="match status" value="1"/>
</dbReference>
<evidence type="ECO:0000256" key="8">
    <source>
        <dbReference type="ARBA" id="ARBA00022840"/>
    </source>
</evidence>
<dbReference type="Gene3D" id="1.20.1560.10">
    <property type="entry name" value="ABC transporter type 1, transmembrane domain"/>
    <property type="match status" value="1"/>
</dbReference>
<dbReference type="PROSITE" id="PS51257">
    <property type="entry name" value="PROKAR_LIPOPROTEIN"/>
    <property type="match status" value="1"/>
</dbReference>
<evidence type="ECO:0000256" key="10">
    <source>
        <dbReference type="ARBA" id="ARBA00023136"/>
    </source>
</evidence>
<evidence type="ECO:0000256" key="6">
    <source>
        <dbReference type="ARBA" id="ARBA00022692"/>
    </source>
</evidence>
<evidence type="ECO:0000256" key="12">
    <source>
        <dbReference type="SAM" id="Phobius"/>
    </source>
</evidence>
<dbReference type="InterPro" id="IPR011527">
    <property type="entry name" value="ABC1_TM_dom"/>
</dbReference>
<evidence type="ECO:0000313" key="15">
    <source>
        <dbReference type="EMBL" id="PRD16975.1"/>
    </source>
</evidence>
<dbReference type="InterPro" id="IPR003439">
    <property type="entry name" value="ABC_transporter-like_ATP-bd"/>
</dbReference>
<dbReference type="Proteomes" id="UP000239181">
    <property type="component" value="Unassembled WGS sequence"/>
</dbReference>